<dbReference type="GO" id="GO:0042574">
    <property type="term" value="P:retinal metabolic process"/>
    <property type="evidence" value="ECO:0007669"/>
    <property type="project" value="TreeGrafter"/>
</dbReference>
<comment type="cofactor">
    <cofactor evidence="5">
        <name>Fe(2+)</name>
        <dbReference type="ChEBI" id="CHEBI:29033"/>
    </cofactor>
    <text evidence="5">Binds 1 Fe(2+) ion per subunit.</text>
</comment>
<evidence type="ECO:0000256" key="2">
    <source>
        <dbReference type="ARBA" id="ARBA00022723"/>
    </source>
</evidence>
<evidence type="ECO:0000313" key="7">
    <source>
        <dbReference type="EnsemblMetazoa" id="G5323.1:cds"/>
    </source>
</evidence>
<proteinExistence type="inferred from homology"/>
<evidence type="ECO:0008006" key="9">
    <source>
        <dbReference type="Google" id="ProtNLM"/>
    </source>
</evidence>
<keyword evidence="8" id="KW-1185">Reference proteome</keyword>
<dbReference type="PANTHER" id="PTHR10543">
    <property type="entry name" value="BETA-CAROTENE DIOXYGENASE"/>
    <property type="match status" value="1"/>
</dbReference>
<dbReference type="Pfam" id="PF03055">
    <property type="entry name" value="RPE65"/>
    <property type="match status" value="1"/>
</dbReference>
<keyword evidence="3" id="KW-0560">Oxidoreductase</keyword>
<dbReference type="GO" id="GO:0010436">
    <property type="term" value="F:carotenoid dioxygenase activity"/>
    <property type="evidence" value="ECO:0007669"/>
    <property type="project" value="TreeGrafter"/>
</dbReference>
<dbReference type="PANTHER" id="PTHR10543:SF24">
    <property type="entry name" value="CAROTENOID ISOMEROOXYGENASE"/>
    <property type="match status" value="1"/>
</dbReference>
<feature type="binding site" evidence="5">
    <location>
        <position position="504"/>
    </location>
    <ligand>
        <name>Fe cation</name>
        <dbReference type="ChEBI" id="CHEBI:24875"/>
        <note>catalytic</note>
    </ligand>
</feature>
<feature type="signal peptide" evidence="6">
    <location>
        <begin position="1"/>
        <end position="19"/>
    </location>
</feature>
<dbReference type="AlphaFoldDB" id="A0A8W8NHK6"/>
<dbReference type="GO" id="GO:0016121">
    <property type="term" value="P:carotene catabolic process"/>
    <property type="evidence" value="ECO:0007669"/>
    <property type="project" value="TreeGrafter"/>
</dbReference>
<evidence type="ECO:0000256" key="3">
    <source>
        <dbReference type="ARBA" id="ARBA00023002"/>
    </source>
</evidence>
<dbReference type="EnsemblMetazoa" id="G5321.1">
    <property type="protein sequence ID" value="G5321.1:cds"/>
    <property type="gene ID" value="G5321"/>
</dbReference>
<comment type="similarity">
    <text evidence="1">Belongs to the carotenoid oxygenase family.</text>
</comment>
<organism evidence="7 8">
    <name type="scientific">Magallana gigas</name>
    <name type="common">Pacific oyster</name>
    <name type="synonym">Crassostrea gigas</name>
    <dbReference type="NCBI Taxonomy" id="29159"/>
    <lineage>
        <taxon>Eukaryota</taxon>
        <taxon>Metazoa</taxon>
        <taxon>Spiralia</taxon>
        <taxon>Lophotrochozoa</taxon>
        <taxon>Mollusca</taxon>
        <taxon>Bivalvia</taxon>
        <taxon>Autobranchia</taxon>
        <taxon>Pteriomorphia</taxon>
        <taxon>Ostreida</taxon>
        <taxon>Ostreoidea</taxon>
        <taxon>Ostreidae</taxon>
        <taxon>Magallana</taxon>
    </lineage>
</organism>
<evidence type="ECO:0000313" key="8">
    <source>
        <dbReference type="Proteomes" id="UP000005408"/>
    </source>
</evidence>
<feature type="binding site" evidence="5">
    <location>
        <position position="314"/>
    </location>
    <ligand>
        <name>Fe cation</name>
        <dbReference type="ChEBI" id="CHEBI:24875"/>
        <note>catalytic</note>
    </ligand>
</feature>
<name>A0A8W8NHK6_MAGGI</name>
<evidence type="ECO:0000256" key="1">
    <source>
        <dbReference type="ARBA" id="ARBA00006787"/>
    </source>
</evidence>
<protein>
    <recommendedName>
        <fullName evidence="9">Beta,beta-carotene 15,15'-monooxygenase</fullName>
    </recommendedName>
</protein>
<dbReference type="InterPro" id="IPR004294">
    <property type="entry name" value="Carotenoid_Oase"/>
</dbReference>
<dbReference type="GO" id="GO:0046872">
    <property type="term" value="F:metal ion binding"/>
    <property type="evidence" value="ECO:0007669"/>
    <property type="project" value="UniProtKB-KW"/>
</dbReference>
<evidence type="ECO:0000256" key="6">
    <source>
        <dbReference type="SAM" id="SignalP"/>
    </source>
</evidence>
<evidence type="ECO:0000256" key="5">
    <source>
        <dbReference type="PIRSR" id="PIRSR604294-1"/>
    </source>
</evidence>
<feature type="binding site" evidence="5">
    <location>
        <position position="249"/>
    </location>
    <ligand>
        <name>Fe cation</name>
        <dbReference type="ChEBI" id="CHEBI:24875"/>
        <note>catalytic</note>
    </ligand>
</feature>
<dbReference type="OrthoDB" id="407010at2759"/>
<accession>A0A8W8NHK6</accession>
<feature type="binding site" evidence="5">
    <location>
        <position position="196"/>
    </location>
    <ligand>
        <name>Fe cation</name>
        <dbReference type="ChEBI" id="CHEBI:24875"/>
        <note>catalytic</note>
    </ligand>
</feature>
<dbReference type="OMA" id="PNGTHED"/>
<keyword evidence="6" id="KW-0732">Signal</keyword>
<keyword evidence="2 5" id="KW-0479">Metal-binding</keyword>
<dbReference type="Proteomes" id="UP000005408">
    <property type="component" value="Unassembled WGS sequence"/>
</dbReference>
<sequence>MVSIFQWLILSLCVPDIFAQTQGWNLLFGTTVPEEVVKKPLTFDNPVPKWIKGSLIRNGPGRFEMGPHSFLNVFDGYAKLYSWQFPGNGSVYFSAKFVQSMFYNESLKIKDIARYQTFDDLVPPMSQLNKEEAFIRGLDNMNVNIYNYTGECVLLTDVWKLYVVDCHTLKTIRSCDPPIPGDHTTFPYISGMSVAHPVPEVGTDYHLTIRQSLAILPGMSDKFTLVRVKSADIREKVAEWEVKKMPYQHSILSTERYALIFATPLYMDTKALLQSFVARQSLIFNKDEQTTVYVVEIKTGQVHTIQTETVFSMHYLNAYEIDNNTIVMDVASYPDGSVVAFFEMDNLMNKTRRDSAPYKPSLKRYKIDILGKKIKPMSFGVNPKVPHVNMMDMPTINERYRSKPYCYAYGVVFKSDFKTFGNFSIVKKDVCSSFGDLSWNVADQYPMESWFVPDPNGSREDDGVLLTPMLDGKLGKSYLVILDPKTMKPISKAQLPILVPFHFHGRFIDNVY</sequence>
<dbReference type="EnsemblMetazoa" id="G5323.1">
    <property type="protein sequence ID" value="G5323.1:cds"/>
    <property type="gene ID" value="G5323"/>
</dbReference>
<feature type="chain" id="PRO_5042432118" description="Beta,beta-carotene 15,15'-monooxygenase" evidence="6">
    <location>
        <begin position="20"/>
        <end position="512"/>
    </location>
</feature>
<reference evidence="7" key="1">
    <citation type="submission" date="2022-08" db="UniProtKB">
        <authorList>
            <consortium name="EnsemblMetazoa"/>
        </authorList>
    </citation>
    <scope>IDENTIFICATION</scope>
    <source>
        <strain evidence="7">05x7-T-G4-1.051#20</strain>
    </source>
</reference>
<keyword evidence="4 5" id="KW-0408">Iron</keyword>
<dbReference type="GO" id="GO:0003834">
    <property type="term" value="F:beta-carotene 15,15'-dioxygenase activity"/>
    <property type="evidence" value="ECO:0007669"/>
    <property type="project" value="TreeGrafter"/>
</dbReference>
<evidence type="ECO:0000256" key="4">
    <source>
        <dbReference type="ARBA" id="ARBA00023004"/>
    </source>
</evidence>